<proteinExistence type="predicted"/>
<feature type="signal peptide" evidence="1">
    <location>
        <begin position="1"/>
        <end position="29"/>
    </location>
</feature>
<reference evidence="2 3" key="1">
    <citation type="journal article" date="2019" name="Int. J. Syst. Evol. Microbiol.">
        <title>The Global Catalogue of Microorganisms (GCM) 10K type strain sequencing project: providing services to taxonomists for standard genome sequencing and annotation.</title>
        <authorList>
            <consortium name="The Broad Institute Genomics Platform"/>
            <consortium name="The Broad Institute Genome Sequencing Center for Infectious Disease"/>
            <person name="Wu L."/>
            <person name="Ma J."/>
        </authorList>
    </citation>
    <scope>NUCLEOTIDE SEQUENCE [LARGE SCALE GENOMIC DNA]</scope>
    <source>
        <strain evidence="2 3">JCM 4505</strain>
    </source>
</reference>
<feature type="chain" id="PRO_5046065929" description="Calcium-binding protein" evidence="1">
    <location>
        <begin position="30"/>
        <end position="204"/>
    </location>
</feature>
<sequence length="204" mass="21243">MHLFRPARLAAPALAALALTTVLAGQASAAPAVVSRDNNQVVYTAQPGETNTVTFSTPGGWLQVEDKTSRMVPGSGCSRFNNDPHIIRCGHSAAVTRIQASLGDRDDVVRNETSIPGDLTGGPGDDMLIGGSGPDRLIDSDGWNAAPGSNTFEGRGGNDTIISRNGGFDRIDCGESLADADILLADAATLDHLVPNTCEYVQRG</sequence>
<protein>
    <recommendedName>
        <fullName evidence="4">Calcium-binding protein</fullName>
    </recommendedName>
</protein>
<evidence type="ECO:0000313" key="2">
    <source>
        <dbReference type="EMBL" id="GAA0324010.1"/>
    </source>
</evidence>
<dbReference type="Gene3D" id="2.150.10.10">
    <property type="entry name" value="Serralysin-like metalloprotease, C-terminal"/>
    <property type="match status" value="1"/>
</dbReference>
<keyword evidence="1" id="KW-0732">Signal</keyword>
<dbReference type="EMBL" id="BAAABV010000032">
    <property type="protein sequence ID" value="GAA0324010.1"/>
    <property type="molecule type" value="Genomic_DNA"/>
</dbReference>
<dbReference type="InterPro" id="IPR011049">
    <property type="entry name" value="Serralysin-like_metalloprot_C"/>
</dbReference>
<organism evidence="2 3">
    <name type="scientific">Streptomyces polychromogenes</name>
    <dbReference type="NCBI Taxonomy" id="67342"/>
    <lineage>
        <taxon>Bacteria</taxon>
        <taxon>Bacillati</taxon>
        <taxon>Actinomycetota</taxon>
        <taxon>Actinomycetes</taxon>
        <taxon>Kitasatosporales</taxon>
        <taxon>Streptomycetaceae</taxon>
        <taxon>Streptomyces</taxon>
    </lineage>
</organism>
<evidence type="ECO:0008006" key="4">
    <source>
        <dbReference type="Google" id="ProtNLM"/>
    </source>
</evidence>
<dbReference type="SUPFAM" id="SSF51120">
    <property type="entry name" value="beta-Roll"/>
    <property type="match status" value="1"/>
</dbReference>
<dbReference type="Proteomes" id="UP001501867">
    <property type="component" value="Unassembled WGS sequence"/>
</dbReference>
<evidence type="ECO:0000256" key="1">
    <source>
        <dbReference type="SAM" id="SignalP"/>
    </source>
</evidence>
<name>A0ABN0W3B3_9ACTN</name>
<gene>
    <name evidence="2" type="ORF">GCM10010302_73950</name>
</gene>
<comment type="caution">
    <text evidence="2">The sequence shown here is derived from an EMBL/GenBank/DDBJ whole genome shotgun (WGS) entry which is preliminary data.</text>
</comment>
<evidence type="ECO:0000313" key="3">
    <source>
        <dbReference type="Proteomes" id="UP001501867"/>
    </source>
</evidence>
<keyword evidence="3" id="KW-1185">Reference proteome</keyword>
<accession>A0ABN0W3B3</accession>
<dbReference type="RefSeq" id="WP_344169726.1">
    <property type="nucleotide sequence ID" value="NZ_BAAABV010000032.1"/>
</dbReference>